<evidence type="ECO:0000313" key="2">
    <source>
        <dbReference type="EMBL" id="KAJ1145469.1"/>
    </source>
</evidence>
<evidence type="ECO:0000256" key="1">
    <source>
        <dbReference type="SAM" id="MobiDB-lite"/>
    </source>
</evidence>
<dbReference type="EMBL" id="JANPWB010000010">
    <property type="protein sequence ID" value="KAJ1145469.1"/>
    <property type="molecule type" value="Genomic_DNA"/>
</dbReference>
<dbReference type="Proteomes" id="UP001066276">
    <property type="component" value="Chromosome 6"/>
</dbReference>
<gene>
    <name evidence="2" type="ORF">NDU88_011755</name>
</gene>
<proteinExistence type="predicted"/>
<organism evidence="2 3">
    <name type="scientific">Pleurodeles waltl</name>
    <name type="common">Iberian ribbed newt</name>
    <dbReference type="NCBI Taxonomy" id="8319"/>
    <lineage>
        <taxon>Eukaryota</taxon>
        <taxon>Metazoa</taxon>
        <taxon>Chordata</taxon>
        <taxon>Craniata</taxon>
        <taxon>Vertebrata</taxon>
        <taxon>Euteleostomi</taxon>
        <taxon>Amphibia</taxon>
        <taxon>Batrachia</taxon>
        <taxon>Caudata</taxon>
        <taxon>Salamandroidea</taxon>
        <taxon>Salamandridae</taxon>
        <taxon>Pleurodelinae</taxon>
        <taxon>Pleurodeles</taxon>
    </lineage>
</organism>
<name>A0AAV7QY91_PLEWA</name>
<protein>
    <submittedName>
        <fullName evidence="2">Uncharacterized protein</fullName>
    </submittedName>
</protein>
<sequence>MVGRKQGNPTQQKKRIDTTRHRTQAETNEEPTRGEEKRTTSGKKAAAGTGPWPTIPKSRSPERRSLPCAENHRIAGPKQRRRASARQPRHTSNQDPPSGHIEASRSATPESPAGWKVADPDTASRPSPAGTIPSCPRPVGRQEKEQAECWILGLHSVLRTSRSLRFANPT</sequence>
<reference evidence="2" key="1">
    <citation type="journal article" date="2022" name="bioRxiv">
        <title>Sequencing and chromosome-scale assembly of the giantPleurodeles waltlgenome.</title>
        <authorList>
            <person name="Brown T."/>
            <person name="Elewa A."/>
            <person name="Iarovenko S."/>
            <person name="Subramanian E."/>
            <person name="Araus A.J."/>
            <person name="Petzold A."/>
            <person name="Susuki M."/>
            <person name="Suzuki K.-i.T."/>
            <person name="Hayashi T."/>
            <person name="Toyoda A."/>
            <person name="Oliveira C."/>
            <person name="Osipova E."/>
            <person name="Leigh N.D."/>
            <person name="Simon A."/>
            <person name="Yun M.H."/>
        </authorList>
    </citation>
    <scope>NUCLEOTIDE SEQUENCE</scope>
    <source>
        <strain evidence="2">20211129_DDA</strain>
        <tissue evidence="2">Liver</tissue>
    </source>
</reference>
<feature type="compositionally biased region" description="Basic and acidic residues" evidence="1">
    <location>
        <begin position="14"/>
        <end position="39"/>
    </location>
</feature>
<dbReference type="AlphaFoldDB" id="A0AAV7QY91"/>
<feature type="compositionally biased region" description="Basic and acidic residues" evidence="1">
    <location>
        <begin position="59"/>
        <end position="73"/>
    </location>
</feature>
<feature type="compositionally biased region" description="Basic residues" evidence="1">
    <location>
        <begin position="78"/>
        <end position="89"/>
    </location>
</feature>
<keyword evidence="3" id="KW-1185">Reference proteome</keyword>
<evidence type="ECO:0000313" key="3">
    <source>
        <dbReference type="Proteomes" id="UP001066276"/>
    </source>
</evidence>
<accession>A0AAV7QY91</accession>
<feature type="region of interest" description="Disordered" evidence="1">
    <location>
        <begin position="1"/>
        <end position="144"/>
    </location>
</feature>
<comment type="caution">
    <text evidence="2">The sequence shown here is derived from an EMBL/GenBank/DDBJ whole genome shotgun (WGS) entry which is preliminary data.</text>
</comment>